<name>A0AAU9UB30_EUPED</name>
<reference evidence="1" key="1">
    <citation type="submission" date="2022-03" db="EMBL/GenBank/DDBJ databases">
        <authorList>
            <person name="Tunstrom K."/>
        </authorList>
    </citation>
    <scope>NUCLEOTIDE SEQUENCE</scope>
</reference>
<protein>
    <recommendedName>
        <fullName evidence="3">DUF4371 domain-containing protein</fullName>
    </recommendedName>
</protein>
<proteinExistence type="predicted"/>
<gene>
    <name evidence="1" type="ORF">EEDITHA_LOCUS11495</name>
</gene>
<dbReference type="SUPFAM" id="SSF53098">
    <property type="entry name" value="Ribonuclease H-like"/>
    <property type="match status" value="1"/>
</dbReference>
<dbReference type="EMBL" id="CAKOGL010000016">
    <property type="protein sequence ID" value="CAH2096117.1"/>
    <property type="molecule type" value="Genomic_DNA"/>
</dbReference>
<organism evidence="1 2">
    <name type="scientific">Euphydryas editha</name>
    <name type="common">Edith's checkerspot</name>
    <dbReference type="NCBI Taxonomy" id="104508"/>
    <lineage>
        <taxon>Eukaryota</taxon>
        <taxon>Metazoa</taxon>
        <taxon>Ecdysozoa</taxon>
        <taxon>Arthropoda</taxon>
        <taxon>Hexapoda</taxon>
        <taxon>Insecta</taxon>
        <taxon>Pterygota</taxon>
        <taxon>Neoptera</taxon>
        <taxon>Endopterygota</taxon>
        <taxon>Lepidoptera</taxon>
        <taxon>Glossata</taxon>
        <taxon>Ditrysia</taxon>
        <taxon>Papilionoidea</taxon>
        <taxon>Nymphalidae</taxon>
        <taxon>Nymphalinae</taxon>
        <taxon>Euphydryas</taxon>
    </lineage>
</organism>
<evidence type="ECO:0000313" key="1">
    <source>
        <dbReference type="EMBL" id="CAH2096117.1"/>
    </source>
</evidence>
<comment type="caution">
    <text evidence="1">The sequence shown here is derived from an EMBL/GenBank/DDBJ whole genome shotgun (WGS) entry which is preliminary data.</text>
</comment>
<evidence type="ECO:0000313" key="2">
    <source>
        <dbReference type="Proteomes" id="UP001153954"/>
    </source>
</evidence>
<evidence type="ECO:0008006" key="3">
    <source>
        <dbReference type="Google" id="ProtNLM"/>
    </source>
</evidence>
<keyword evidence="2" id="KW-1185">Reference proteome</keyword>
<dbReference type="AlphaFoldDB" id="A0AAU9UB30"/>
<dbReference type="PANTHER" id="PTHR37162:SF1">
    <property type="entry name" value="BED-TYPE DOMAIN-CONTAINING PROTEIN"/>
    <property type="match status" value="1"/>
</dbReference>
<sequence length="428" mass="49622">MECDTESYDSDTKPTCSTKIARIGIKRKHYKQKFKPEWSKLTEFSSWLNKHPKDEYKANCSICDSSMSAEISVLKRHVNKVAKKFKLKHTKAQAVINNVVGRSEKDTLARDLQHNKFSVLIDESTDIGMVKTICVVVRYYDCNQGKIISRFWDLVQLFEFSQNDYSANANHLFSLVIKSFDKYSVPLDNIIGFGSDGCNTMMGCRNSVSSQFREKCPGITVIKSIYHSLHLCASDASKQLPPDGETLARAIHNFFKLSSKRQAEFKDFQLFTETEIHKILRPSQTRWLSLDSLVKRILEQWDALRLYFDGKWLEDSDCFEIHKSLQDPVIKGYYYFLAWILPKFTNINTYFQSESTVIIDMHDKMAQLYRELLASFMLPSHVQTTKLDEIDPNTTHYLNLEDVYLELGVHKQLELPEITSKQDIVHEL</sequence>
<dbReference type="InterPro" id="IPR012337">
    <property type="entry name" value="RNaseH-like_sf"/>
</dbReference>
<dbReference type="PANTHER" id="PTHR37162">
    <property type="entry name" value="HAT FAMILY DIMERISATION DOMAINCONTAINING PROTEIN-RELATED"/>
    <property type="match status" value="1"/>
</dbReference>
<accession>A0AAU9UB30</accession>
<dbReference type="Proteomes" id="UP001153954">
    <property type="component" value="Unassembled WGS sequence"/>
</dbReference>